<dbReference type="SUPFAM" id="SSF53335">
    <property type="entry name" value="S-adenosyl-L-methionine-dependent methyltransferases"/>
    <property type="match status" value="1"/>
</dbReference>
<evidence type="ECO:0000313" key="2">
    <source>
        <dbReference type="EMBL" id="WOJ90601.1"/>
    </source>
</evidence>
<sequence>MSTIPTDRAERLFSGPIGAEYEMLKLICPAAAAISLRVGEFVASLPARPTRPLELFEIGCGTGITTQALLEARPDLAITAVDNEPTMLAQARGNLSRFVDQGRVRLVEADALSGLRELPTESVDVVASGYAVHNFLNGYRDRVLSEIFRVLRPGGLFVNGDRYGLDDDAEHTRLTQEEARHYFKAFSAIGRYDLLEQWIIHLFSDESADHLMRLGPALTKMRDIGFDPAEVHFRDGVNTLLTAAKPAA</sequence>
<dbReference type="GO" id="GO:0008168">
    <property type="term" value="F:methyltransferase activity"/>
    <property type="evidence" value="ECO:0007669"/>
    <property type="project" value="UniProtKB-KW"/>
</dbReference>
<accession>A0ABZ0HXJ3</accession>
<dbReference type="EMBL" id="CP136862">
    <property type="protein sequence ID" value="WOJ90601.1"/>
    <property type="molecule type" value="Genomic_DNA"/>
</dbReference>
<dbReference type="Proteomes" id="UP001626536">
    <property type="component" value="Chromosome"/>
</dbReference>
<evidence type="ECO:0000313" key="3">
    <source>
        <dbReference type="Proteomes" id="UP001626536"/>
    </source>
</evidence>
<keyword evidence="2" id="KW-0808">Transferase</keyword>
<dbReference type="Pfam" id="PF08241">
    <property type="entry name" value="Methyltransf_11"/>
    <property type="match status" value="1"/>
</dbReference>
<feature type="domain" description="Methyltransferase type 11" evidence="1">
    <location>
        <begin position="57"/>
        <end position="158"/>
    </location>
</feature>
<dbReference type="InterPro" id="IPR050508">
    <property type="entry name" value="Methyltransf_Superfamily"/>
</dbReference>
<dbReference type="GO" id="GO:0032259">
    <property type="term" value="P:methylation"/>
    <property type="evidence" value="ECO:0007669"/>
    <property type="project" value="UniProtKB-KW"/>
</dbReference>
<name>A0ABZ0HXJ3_9HYPH</name>
<proteinExistence type="predicted"/>
<protein>
    <submittedName>
        <fullName evidence="2">Class I SAM-dependent methyltransferase</fullName>
        <ecNumber evidence="2">2.1.-.-</ecNumber>
    </submittedName>
</protein>
<organism evidence="2 3">
    <name type="scientific">Methylocapsa polymorpha</name>
    <dbReference type="NCBI Taxonomy" id="3080828"/>
    <lineage>
        <taxon>Bacteria</taxon>
        <taxon>Pseudomonadati</taxon>
        <taxon>Pseudomonadota</taxon>
        <taxon>Alphaproteobacteria</taxon>
        <taxon>Hyphomicrobiales</taxon>
        <taxon>Beijerinckiaceae</taxon>
        <taxon>Methylocapsa</taxon>
    </lineage>
</organism>
<dbReference type="PANTHER" id="PTHR42912">
    <property type="entry name" value="METHYLTRANSFERASE"/>
    <property type="match status" value="1"/>
</dbReference>
<dbReference type="RefSeq" id="WP_407340189.1">
    <property type="nucleotide sequence ID" value="NZ_CP136862.1"/>
</dbReference>
<keyword evidence="3" id="KW-1185">Reference proteome</keyword>
<dbReference type="EC" id="2.1.-.-" evidence="2"/>
<reference evidence="2 3" key="1">
    <citation type="submission" date="2023-10" db="EMBL/GenBank/DDBJ databases">
        <title>Novel methanotroph of the genus Methylocapsa from a subarctic wetland.</title>
        <authorList>
            <person name="Belova S.E."/>
            <person name="Oshkin I.Y."/>
            <person name="Miroshnikov K."/>
            <person name="Dedysh S.N."/>
        </authorList>
    </citation>
    <scope>NUCLEOTIDE SEQUENCE [LARGE SCALE GENOMIC DNA]</scope>
    <source>
        <strain evidence="2 3">RX1</strain>
    </source>
</reference>
<dbReference type="CDD" id="cd02440">
    <property type="entry name" value="AdoMet_MTases"/>
    <property type="match status" value="1"/>
</dbReference>
<gene>
    <name evidence="2" type="ORF">RZS28_04720</name>
</gene>
<dbReference type="Gene3D" id="3.40.50.150">
    <property type="entry name" value="Vaccinia Virus protein VP39"/>
    <property type="match status" value="1"/>
</dbReference>
<dbReference type="InterPro" id="IPR029063">
    <property type="entry name" value="SAM-dependent_MTases_sf"/>
</dbReference>
<keyword evidence="2" id="KW-0489">Methyltransferase</keyword>
<dbReference type="PANTHER" id="PTHR42912:SF83">
    <property type="entry name" value="METHYLTRANSFERASE TYPE 11 DOMAIN-CONTAINING PROTEIN"/>
    <property type="match status" value="1"/>
</dbReference>
<evidence type="ECO:0000259" key="1">
    <source>
        <dbReference type="Pfam" id="PF08241"/>
    </source>
</evidence>
<dbReference type="InterPro" id="IPR013216">
    <property type="entry name" value="Methyltransf_11"/>
</dbReference>